<reference evidence="1" key="1">
    <citation type="submission" date="2021-08" db="EMBL/GenBank/DDBJ databases">
        <title>Novel anaerobic bacterium isolated from sea squirt in East Sea, Republic of Korea.</title>
        <authorList>
            <person name="Nguyen T.H."/>
            <person name="Li Z."/>
            <person name="Lee Y.-J."/>
            <person name="Ko J."/>
            <person name="Kim S.-G."/>
        </authorList>
    </citation>
    <scope>NUCLEOTIDE SEQUENCE</scope>
    <source>
        <strain evidence="1">KCTC 25031</strain>
    </source>
</reference>
<name>A0AC61NLQ8_9BACT</name>
<protein>
    <submittedName>
        <fullName evidence="1">Helix-turn-helix domain-containing protein</fullName>
    </submittedName>
</protein>
<keyword evidence="2" id="KW-1185">Reference proteome</keyword>
<organism evidence="1 2">
    <name type="scientific">Halosquirtibacter laminarini</name>
    <dbReference type="NCBI Taxonomy" id="3374600"/>
    <lineage>
        <taxon>Bacteria</taxon>
        <taxon>Pseudomonadati</taxon>
        <taxon>Bacteroidota</taxon>
        <taxon>Bacteroidia</taxon>
        <taxon>Marinilabiliales</taxon>
        <taxon>Prolixibacteraceae</taxon>
        <taxon>Halosquirtibacter</taxon>
    </lineage>
</organism>
<dbReference type="EMBL" id="CP081303">
    <property type="protein sequence ID" value="QZE15016.1"/>
    <property type="molecule type" value="Genomic_DNA"/>
</dbReference>
<evidence type="ECO:0000313" key="1">
    <source>
        <dbReference type="EMBL" id="QZE15016.1"/>
    </source>
</evidence>
<dbReference type="Proteomes" id="UP000826212">
    <property type="component" value="Chromosome"/>
</dbReference>
<evidence type="ECO:0000313" key="2">
    <source>
        <dbReference type="Proteomes" id="UP000826212"/>
    </source>
</evidence>
<accession>A0AC61NLQ8</accession>
<gene>
    <name evidence="1" type="ORF">K4L44_04085</name>
</gene>
<sequence>MKHFTIQQRYILEDKVKEGISLRCIAKHLDKNPSTISREFPGFFLLVLCKG</sequence>
<proteinExistence type="predicted"/>